<dbReference type="OrthoDB" id="9810445at2"/>
<evidence type="ECO:0000259" key="7">
    <source>
        <dbReference type="Pfam" id="PF01435"/>
    </source>
</evidence>
<dbReference type="Proteomes" id="UP000234328">
    <property type="component" value="Unassembled WGS sequence"/>
</dbReference>
<protein>
    <submittedName>
        <fullName evidence="8">Peptidase</fullName>
    </submittedName>
</protein>
<evidence type="ECO:0000256" key="5">
    <source>
        <dbReference type="ARBA" id="ARBA00022833"/>
    </source>
</evidence>
<dbReference type="Pfam" id="PF14559">
    <property type="entry name" value="TPR_19"/>
    <property type="match status" value="1"/>
</dbReference>
<dbReference type="InterPro" id="IPR051156">
    <property type="entry name" value="Mito/Outer_Membr_Metalloprot"/>
</dbReference>
<evidence type="ECO:0000256" key="2">
    <source>
        <dbReference type="ARBA" id="ARBA00022670"/>
    </source>
</evidence>
<keyword evidence="2" id="KW-0645">Protease</keyword>
<evidence type="ECO:0000256" key="4">
    <source>
        <dbReference type="ARBA" id="ARBA00022801"/>
    </source>
</evidence>
<reference evidence="8 9" key="1">
    <citation type="submission" date="2017-10" db="EMBL/GenBank/DDBJ databases">
        <title>Two draft genome sequences of Pusillimonas sp. strains isolated from a nitrate- and radionuclide-contaminated groundwater in Russia.</title>
        <authorList>
            <person name="Grouzdev D.S."/>
            <person name="Tourova T.P."/>
            <person name="Goeva M.A."/>
            <person name="Babich T.L."/>
            <person name="Sokolova D.S."/>
            <person name="Abdullin R."/>
            <person name="Poltaraus A.B."/>
            <person name="Toshchakov S.V."/>
            <person name="Nazina T.N."/>
        </authorList>
    </citation>
    <scope>NUCLEOTIDE SEQUENCE [LARGE SCALE GENOMIC DNA]</scope>
    <source>
        <strain evidence="8 9">JR1/69-2-13</strain>
    </source>
</reference>
<evidence type="ECO:0000256" key="3">
    <source>
        <dbReference type="ARBA" id="ARBA00022723"/>
    </source>
</evidence>
<evidence type="ECO:0000313" key="8">
    <source>
        <dbReference type="EMBL" id="PLC53177.1"/>
    </source>
</evidence>
<gene>
    <name evidence="8" type="ORF">CR155_14825</name>
</gene>
<dbReference type="GO" id="GO:0016020">
    <property type="term" value="C:membrane"/>
    <property type="evidence" value="ECO:0007669"/>
    <property type="project" value="TreeGrafter"/>
</dbReference>
<evidence type="ECO:0000256" key="1">
    <source>
        <dbReference type="ARBA" id="ARBA00001947"/>
    </source>
</evidence>
<feature type="domain" description="Peptidase M48" evidence="7">
    <location>
        <begin position="39"/>
        <end position="228"/>
    </location>
</feature>
<dbReference type="InterPro" id="IPR001915">
    <property type="entry name" value="Peptidase_M48"/>
</dbReference>
<dbReference type="GO" id="GO:0046872">
    <property type="term" value="F:metal ion binding"/>
    <property type="evidence" value="ECO:0007669"/>
    <property type="project" value="UniProtKB-KW"/>
</dbReference>
<accession>A0A2N4UDU8</accession>
<dbReference type="EMBL" id="PDNV01000009">
    <property type="protein sequence ID" value="PLC53177.1"/>
    <property type="molecule type" value="Genomic_DNA"/>
</dbReference>
<comment type="caution">
    <text evidence="8">The sequence shown here is derived from an EMBL/GenBank/DDBJ whole genome shotgun (WGS) entry which is preliminary data.</text>
</comment>
<dbReference type="GO" id="GO:0004222">
    <property type="term" value="F:metalloendopeptidase activity"/>
    <property type="evidence" value="ECO:0007669"/>
    <property type="project" value="InterPro"/>
</dbReference>
<proteinExistence type="predicted"/>
<organism evidence="8 9">
    <name type="scientific">Pollutimonas nitritireducens</name>
    <dbReference type="NCBI Taxonomy" id="2045209"/>
    <lineage>
        <taxon>Bacteria</taxon>
        <taxon>Pseudomonadati</taxon>
        <taxon>Pseudomonadota</taxon>
        <taxon>Betaproteobacteria</taxon>
        <taxon>Burkholderiales</taxon>
        <taxon>Alcaligenaceae</taxon>
        <taxon>Pollutimonas</taxon>
    </lineage>
</organism>
<dbReference type="PANTHER" id="PTHR22726">
    <property type="entry name" value="METALLOENDOPEPTIDASE OMA1"/>
    <property type="match status" value="1"/>
</dbReference>
<dbReference type="Gene3D" id="3.30.2010.10">
    <property type="entry name" value="Metalloproteases ('zincins'), catalytic domain"/>
    <property type="match status" value="1"/>
</dbReference>
<dbReference type="PANTHER" id="PTHR22726:SF1">
    <property type="entry name" value="METALLOENDOPEPTIDASE OMA1, MITOCHONDRIAL"/>
    <property type="match status" value="1"/>
</dbReference>
<dbReference type="Gene3D" id="1.25.40.10">
    <property type="entry name" value="Tetratricopeptide repeat domain"/>
    <property type="match status" value="1"/>
</dbReference>
<keyword evidence="3" id="KW-0479">Metal-binding</keyword>
<dbReference type="Pfam" id="PF01435">
    <property type="entry name" value="Peptidase_M48"/>
    <property type="match status" value="1"/>
</dbReference>
<evidence type="ECO:0000256" key="6">
    <source>
        <dbReference type="ARBA" id="ARBA00023049"/>
    </source>
</evidence>
<evidence type="ECO:0000313" key="9">
    <source>
        <dbReference type="Proteomes" id="UP000234328"/>
    </source>
</evidence>
<keyword evidence="5" id="KW-0862">Zinc</keyword>
<name>A0A2N4UDU8_9BURK</name>
<dbReference type="SUPFAM" id="SSF48452">
    <property type="entry name" value="TPR-like"/>
    <property type="match status" value="1"/>
</dbReference>
<keyword evidence="6" id="KW-0482">Metalloprotease</keyword>
<keyword evidence="4" id="KW-0378">Hydrolase</keyword>
<dbReference type="InterPro" id="IPR011990">
    <property type="entry name" value="TPR-like_helical_dom_sf"/>
</dbReference>
<dbReference type="AlphaFoldDB" id="A0A2N4UDU8"/>
<keyword evidence="9" id="KW-1185">Reference proteome</keyword>
<dbReference type="GO" id="GO:0051603">
    <property type="term" value="P:proteolysis involved in protein catabolic process"/>
    <property type="evidence" value="ECO:0007669"/>
    <property type="project" value="TreeGrafter"/>
</dbReference>
<comment type="cofactor">
    <cofactor evidence="1">
        <name>Zn(2+)</name>
        <dbReference type="ChEBI" id="CHEBI:29105"/>
    </cofactor>
</comment>
<sequence>MGSASSAELPPSLERTLGDAIMEQGRRDPDYIGDPDISQYLTTMGRNLAAHAPVSPDQPITVFGVRDPQINAFALPGGYIGINSGLLVSAQTESQVASVIAHEIGHVAQRHIARGMTQKSQSSGVMMAAVAAALLAALSGSGDLAMGIAAFGQAAAVDRQLGFSRQAEQEADRAGFEMMRKAGYDPRGMVSMFNLLSNSARLNEGKGGGDYASTHPLSIQRMSDIENRVGETPPANPEGSDSFWFVRAKLRIVQARNSQAQRTAVEKLQLDAQRATGIEQSAAWYGIAFAAFQKKDLVRAEQALRNARKDGGNSPEVAGLGVSLALAQGDTAGALALAEKAWQRWPDNQGIALIRVESLQKTGRDADAVPFLQQRIKQWPEVPRLHQLLAQSHERLGQKVAARRTMAAYYDLTGALPTAVEQLQQARSMTTDFYVQSELDVQIRTLKERLKADRALLERFKS</sequence>